<accession>A0A8H7PFG9</accession>
<evidence type="ECO:0000313" key="1">
    <source>
        <dbReference type="EMBL" id="KAG2172976.1"/>
    </source>
</evidence>
<dbReference type="EMBL" id="JAEPRA010000021">
    <property type="protein sequence ID" value="KAG2172976.1"/>
    <property type="molecule type" value="Genomic_DNA"/>
</dbReference>
<protein>
    <submittedName>
        <fullName evidence="1">Uncharacterized protein</fullName>
    </submittedName>
</protein>
<dbReference type="AlphaFoldDB" id="A0A8H7PFG9"/>
<dbReference type="Proteomes" id="UP000612746">
    <property type="component" value="Unassembled WGS sequence"/>
</dbReference>
<organism evidence="1 2">
    <name type="scientific">Umbelopsis vinacea</name>
    <dbReference type="NCBI Taxonomy" id="44442"/>
    <lineage>
        <taxon>Eukaryota</taxon>
        <taxon>Fungi</taxon>
        <taxon>Fungi incertae sedis</taxon>
        <taxon>Mucoromycota</taxon>
        <taxon>Mucoromycotina</taxon>
        <taxon>Umbelopsidomycetes</taxon>
        <taxon>Umbelopsidales</taxon>
        <taxon>Umbelopsidaceae</taxon>
        <taxon>Umbelopsis</taxon>
    </lineage>
</organism>
<comment type="caution">
    <text evidence="1">The sequence shown here is derived from an EMBL/GenBank/DDBJ whole genome shotgun (WGS) entry which is preliminary data.</text>
</comment>
<gene>
    <name evidence="1" type="ORF">INT44_004717</name>
</gene>
<reference evidence="1" key="1">
    <citation type="submission" date="2020-12" db="EMBL/GenBank/DDBJ databases">
        <title>Metabolic potential, ecology and presence of endohyphal bacteria is reflected in genomic diversity of Mucoromycotina.</title>
        <authorList>
            <person name="Muszewska A."/>
            <person name="Okrasinska A."/>
            <person name="Steczkiewicz K."/>
            <person name="Drgas O."/>
            <person name="Orlowska M."/>
            <person name="Perlinska-Lenart U."/>
            <person name="Aleksandrzak-Piekarczyk T."/>
            <person name="Szatraj K."/>
            <person name="Zielenkiewicz U."/>
            <person name="Pilsyk S."/>
            <person name="Malc E."/>
            <person name="Mieczkowski P."/>
            <person name="Kruszewska J.S."/>
            <person name="Biernat P."/>
            <person name="Pawlowska J."/>
        </authorList>
    </citation>
    <scope>NUCLEOTIDE SEQUENCE</scope>
    <source>
        <strain evidence="1">WA0000051536</strain>
    </source>
</reference>
<proteinExistence type="predicted"/>
<keyword evidence="2" id="KW-1185">Reference proteome</keyword>
<evidence type="ECO:0000313" key="2">
    <source>
        <dbReference type="Proteomes" id="UP000612746"/>
    </source>
</evidence>
<name>A0A8H7PFG9_9FUNG</name>
<sequence length="130" mass="14861">MVEAVFKEKFLNPERYKFEQTRLESRQHVGHVLQNDPPQQIAGKDGSMHQFVSHRVSHSKPIEFSATGINITRQSLTFITKVIVHVYSDEMDYCCHQGHTVYFGFMFIRATFLLARLSSAQPTSRSSVAA</sequence>